<evidence type="ECO:0000313" key="3">
    <source>
        <dbReference type="Proteomes" id="UP000034045"/>
    </source>
</evidence>
<proteinExistence type="predicted"/>
<dbReference type="InterPro" id="IPR013783">
    <property type="entry name" value="Ig-like_fold"/>
</dbReference>
<dbReference type="EMBL" id="LBPD01000004">
    <property type="protein sequence ID" value="KKP52799.1"/>
    <property type="molecule type" value="Genomic_DNA"/>
</dbReference>
<dbReference type="Pfam" id="PF09136">
    <property type="entry name" value="Glucodextran_B"/>
    <property type="match status" value="1"/>
</dbReference>
<dbReference type="Gene3D" id="2.60.40.10">
    <property type="entry name" value="Immunoglobulins"/>
    <property type="match status" value="2"/>
</dbReference>
<organism evidence="2 3">
    <name type="scientific">Candidatus Roizmanbacteria bacterium GW2011_GWA2_33_33</name>
    <dbReference type="NCBI Taxonomy" id="1618476"/>
    <lineage>
        <taxon>Bacteria</taxon>
        <taxon>Candidatus Roizmaniibacteriota</taxon>
    </lineage>
</organism>
<keyword evidence="1" id="KW-0812">Transmembrane</keyword>
<gene>
    <name evidence="2" type="ORF">UR42_C0004G0002</name>
</gene>
<name>A0A0G0A7N6_9BACT</name>
<protein>
    <submittedName>
        <fullName evidence="2">Uncharacterized protein</fullName>
    </submittedName>
</protein>
<evidence type="ECO:0000313" key="2">
    <source>
        <dbReference type="EMBL" id="KKP52799.1"/>
    </source>
</evidence>
<evidence type="ECO:0000256" key="1">
    <source>
        <dbReference type="SAM" id="Phobius"/>
    </source>
</evidence>
<feature type="transmembrane region" description="Helical" evidence="1">
    <location>
        <begin position="16"/>
        <end position="39"/>
    </location>
</feature>
<accession>A0A0G0A7N6</accession>
<dbReference type="AlphaFoldDB" id="A0A0G0A7N6"/>
<keyword evidence="1" id="KW-1133">Transmembrane helix</keyword>
<reference evidence="2 3" key="1">
    <citation type="journal article" date="2015" name="Nature">
        <title>rRNA introns, odd ribosomes, and small enigmatic genomes across a large radiation of phyla.</title>
        <authorList>
            <person name="Brown C.T."/>
            <person name="Hug L.A."/>
            <person name="Thomas B.C."/>
            <person name="Sharon I."/>
            <person name="Castelle C.J."/>
            <person name="Singh A."/>
            <person name="Wilkins M.J."/>
            <person name="Williams K.H."/>
            <person name="Banfield J.F."/>
        </authorList>
    </citation>
    <scope>NUCLEOTIDE SEQUENCE [LARGE SCALE GENOMIC DNA]</scope>
</reference>
<sequence length="234" mass="26426">MGRLEKVQEKKLKNKIVVYLVVFFLVVYFIFTFGIKLLLNTSSFISGLFPQPSTKPLSKTEDSFSSIDISSIPQATNSARIIISGSTLNFDVLEFYINAKKVTEIEFSSDTFSEEIGDLEKGDNNVYIRAKSKDNKIEKNTITYKVFYKDEKPKLEITEPLDNLTTNNQEIKVKGSTDKETYVRVNDLPVVVDANGNFETTVRLKDGENQITTTAADIAGNVETKMIKVTYQKE</sequence>
<comment type="caution">
    <text evidence="2">The sequence shown here is derived from an EMBL/GenBank/DDBJ whole genome shotgun (WGS) entry which is preliminary data.</text>
</comment>
<keyword evidence="1" id="KW-0472">Membrane</keyword>
<dbReference type="Proteomes" id="UP000034045">
    <property type="component" value="Unassembled WGS sequence"/>
</dbReference>